<dbReference type="OrthoDB" id="4750219at2"/>
<feature type="binding site" evidence="6">
    <location>
        <position position="94"/>
    </location>
    <ligand>
        <name>Mg(2+)</name>
        <dbReference type="ChEBI" id="CHEBI:18420"/>
    </ligand>
</feature>
<evidence type="ECO:0000256" key="3">
    <source>
        <dbReference type="ARBA" id="ARBA00022723"/>
    </source>
</evidence>
<dbReference type="AlphaFoldDB" id="A0A641AQ82"/>
<organism evidence="8 9">
    <name type="scientific">Aeromicrobium fastidiosum</name>
    <dbReference type="NCBI Taxonomy" id="52699"/>
    <lineage>
        <taxon>Bacteria</taxon>
        <taxon>Bacillati</taxon>
        <taxon>Actinomycetota</taxon>
        <taxon>Actinomycetes</taxon>
        <taxon>Propionibacteriales</taxon>
        <taxon>Nocardioidaceae</taxon>
        <taxon>Aeromicrobium</taxon>
    </lineage>
</organism>
<proteinExistence type="inferred from homology"/>
<dbReference type="InterPro" id="IPR002716">
    <property type="entry name" value="PIN_dom"/>
</dbReference>
<evidence type="ECO:0000313" key="9">
    <source>
        <dbReference type="Proteomes" id="UP001515100"/>
    </source>
</evidence>
<dbReference type="GO" id="GO:0000287">
    <property type="term" value="F:magnesium ion binding"/>
    <property type="evidence" value="ECO:0007669"/>
    <property type="project" value="UniProtKB-UniRule"/>
</dbReference>
<keyword evidence="5 6" id="KW-0460">Magnesium</keyword>
<keyword evidence="3 6" id="KW-0479">Metal-binding</keyword>
<gene>
    <name evidence="6" type="primary">vapC</name>
    <name evidence="8" type="ORF">ESP62_003460</name>
</gene>
<dbReference type="EMBL" id="SDPP02000001">
    <property type="protein sequence ID" value="KAA1380266.1"/>
    <property type="molecule type" value="Genomic_DNA"/>
</dbReference>
<dbReference type="InterPro" id="IPR029060">
    <property type="entry name" value="PIN-like_dom_sf"/>
</dbReference>
<comment type="caution">
    <text evidence="8">The sequence shown here is derived from an EMBL/GenBank/DDBJ whole genome shotgun (WGS) entry which is preliminary data.</text>
</comment>
<dbReference type="CDD" id="cd09874">
    <property type="entry name" value="PIN_MT3492-like"/>
    <property type="match status" value="1"/>
</dbReference>
<dbReference type="EC" id="3.1.-.-" evidence="6"/>
<dbReference type="Gene3D" id="3.40.50.1010">
    <property type="entry name" value="5'-nuclease"/>
    <property type="match status" value="1"/>
</dbReference>
<keyword evidence="4 6" id="KW-0378">Hydrolase</keyword>
<comment type="similarity">
    <text evidence="6">Belongs to the PINc/VapC protein family.</text>
</comment>
<dbReference type="RefSeq" id="WP_129180565.1">
    <property type="nucleotide sequence ID" value="NZ_JAGIOG010000001.1"/>
</dbReference>
<dbReference type="GO" id="GO:0016787">
    <property type="term" value="F:hydrolase activity"/>
    <property type="evidence" value="ECO:0007669"/>
    <property type="project" value="UniProtKB-KW"/>
</dbReference>
<keyword evidence="1 6" id="KW-1277">Toxin-antitoxin system</keyword>
<dbReference type="SUPFAM" id="SSF88723">
    <property type="entry name" value="PIN domain-like"/>
    <property type="match status" value="1"/>
</dbReference>
<dbReference type="HAMAP" id="MF_00265">
    <property type="entry name" value="VapC_Nob1"/>
    <property type="match status" value="1"/>
</dbReference>
<accession>A0A641AQ82</accession>
<evidence type="ECO:0000313" key="8">
    <source>
        <dbReference type="EMBL" id="KAA1380266.1"/>
    </source>
</evidence>
<evidence type="ECO:0000256" key="5">
    <source>
        <dbReference type="ARBA" id="ARBA00022842"/>
    </source>
</evidence>
<feature type="domain" description="PIN" evidence="7">
    <location>
        <begin position="6"/>
        <end position="120"/>
    </location>
</feature>
<comment type="cofactor">
    <cofactor evidence="6">
        <name>Mg(2+)</name>
        <dbReference type="ChEBI" id="CHEBI:18420"/>
    </cofactor>
</comment>
<keyword evidence="9" id="KW-1185">Reference proteome</keyword>
<dbReference type="InterPro" id="IPR022907">
    <property type="entry name" value="VapC_family"/>
</dbReference>
<reference evidence="8" key="1">
    <citation type="submission" date="2019-09" db="EMBL/GenBank/DDBJ databases">
        <authorList>
            <person name="Li J."/>
        </authorList>
    </citation>
    <scope>NUCLEOTIDE SEQUENCE [LARGE SCALE GENOMIC DNA]</scope>
    <source>
        <strain evidence="8">NRBC 14897</strain>
    </source>
</reference>
<dbReference type="Pfam" id="PF01850">
    <property type="entry name" value="PIN"/>
    <property type="match status" value="1"/>
</dbReference>
<dbReference type="GO" id="GO:0090729">
    <property type="term" value="F:toxin activity"/>
    <property type="evidence" value="ECO:0007669"/>
    <property type="project" value="UniProtKB-KW"/>
</dbReference>
<evidence type="ECO:0000256" key="1">
    <source>
        <dbReference type="ARBA" id="ARBA00022649"/>
    </source>
</evidence>
<evidence type="ECO:0000256" key="2">
    <source>
        <dbReference type="ARBA" id="ARBA00022722"/>
    </source>
</evidence>
<feature type="binding site" evidence="6">
    <location>
        <position position="7"/>
    </location>
    <ligand>
        <name>Mg(2+)</name>
        <dbReference type="ChEBI" id="CHEBI:18420"/>
    </ligand>
</feature>
<comment type="function">
    <text evidence="6">Toxic component of a toxin-antitoxin (TA) system. An RNase.</text>
</comment>
<name>A0A641AQ82_9ACTN</name>
<dbReference type="GO" id="GO:0004540">
    <property type="term" value="F:RNA nuclease activity"/>
    <property type="evidence" value="ECO:0007669"/>
    <property type="project" value="InterPro"/>
</dbReference>
<dbReference type="Proteomes" id="UP001515100">
    <property type="component" value="Unassembled WGS sequence"/>
</dbReference>
<keyword evidence="6" id="KW-0800">Toxin</keyword>
<evidence type="ECO:0000259" key="7">
    <source>
        <dbReference type="Pfam" id="PF01850"/>
    </source>
</evidence>
<evidence type="ECO:0000256" key="6">
    <source>
        <dbReference type="HAMAP-Rule" id="MF_00265"/>
    </source>
</evidence>
<sequence length="132" mass="13757">MSLHYADTSAWLKLVVDEAETEPMLDHLTAVQTAGGRFASSQLLATELLRAGGRLGVNAAGIDDALAEIDLVLPTAQTYRLAGRLPGASLRSLDALHLATALETGADAFVTYDLRQADAAIDAGLRVVAPGT</sequence>
<evidence type="ECO:0000256" key="4">
    <source>
        <dbReference type="ARBA" id="ARBA00022801"/>
    </source>
</evidence>
<keyword evidence="2 6" id="KW-0540">Nuclease</keyword>
<protein>
    <recommendedName>
        <fullName evidence="6">Ribonuclease VapC</fullName>
        <shortName evidence="6">RNase VapC</shortName>
        <ecNumber evidence="6">3.1.-.-</ecNumber>
    </recommendedName>
    <alternativeName>
        <fullName evidence="6">Toxin VapC</fullName>
    </alternativeName>
</protein>